<dbReference type="EMBL" id="JAYKXN010000001">
    <property type="protein sequence ID" value="KAK7319616.1"/>
    <property type="molecule type" value="Genomic_DNA"/>
</dbReference>
<proteinExistence type="predicted"/>
<comment type="caution">
    <text evidence="1">The sequence shown here is derived from an EMBL/GenBank/DDBJ whole genome shotgun (WGS) entry which is preliminary data.</text>
</comment>
<dbReference type="AlphaFoldDB" id="A0AAN9KNB1"/>
<keyword evidence="2" id="KW-1185">Reference proteome</keyword>
<accession>A0AAN9KNB1</accession>
<protein>
    <submittedName>
        <fullName evidence="1">Uncharacterized protein</fullName>
    </submittedName>
</protein>
<dbReference type="Proteomes" id="UP001359559">
    <property type="component" value="Unassembled WGS sequence"/>
</dbReference>
<organism evidence="1 2">
    <name type="scientific">Clitoria ternatea</name>
    <name type="common">Butterfly pea</name>
    <dbReference type="NCBI Taxonomy" id="43366"/>
    <lineage>
        <taxon>Eukaryota</taxon>
        <taxon>Viridiplantae</taxon>
        <taxon>Streptophyta</taxon>
        <taxon>Embryophyta</taxon>
        <taxon>Tracheophyta</taxon>
        <taxon>Spermatophyta</taxon>
        <taxon>Magnoliopsida</taxon>
        <taxon>eudicotyledons</taxon>
        <taxon>Gunneridae</taxon>
        <taxon>Pentapetalae</taxon>
        <taxon>rosids</taxon>
        <taxon>fabids</taxon>
        <taxon>Fabales</taxon>
        <taxon>Fabaceae</taxon>
        <taxon>Papilionoideae</taxon>
        <taxon>50 kb inversion clade</taxon>
        <taxon>NPAAA clade</taxon>
        <taxon>indigoferoid/millettioid clade</taxon>
        <taxon>Phaseoleae</taxon>
        <taxon>Clitoria</taxon>
    </lineage>
</organism>
<evidence type="ECO:0000313" key="2">
    <source>
        <dbReference type="Proteomes" id="UP001359559"/>
    </source>
</evidence>
<reference evidence="1 2" key="1">
    <citation type="submission" date="2024-01" db="EMBL/GenBank/DDBJ databases">
        <title>The genomes of 5 underutilized Papilionoideae crops provide insights into root nodulation and disease resistance.</title>
        <authorList>
            <person name="Yuan L."/>
        </authorList>
    </citation>
    <scope>NUCLEOTIDE SEQUENCE [LARGE SCALE GENOMIC DNA]</scope>
    <source>
        <strain evidence="1">LY-2023</strain>
        <tissue evidence="1">Leaf</tissue>
    </source>
</reference>
<gene>
    <name evidence="1" type="ORF">RJT34_04339</name>
</gene>
<sequence>MSRSVIHASVGWLFGFQLLHVDAVSSAAIIIICGSPHATFLSPVYRTAPDLSHAISLPFFYTKTITKRTSLPPFVNIFWFFEEGPFSLRVSRSLLQSSSIRETTV</sequence>
<evidence type="ECO:0000313" key="1">
    <source>
        <dbReference type="EMBL" id="KAK7319616.1"/>
    </source>
</evidence>
<name>A0AAN9KNB1_CLITE</name>